<keyword evidence="4 7" id="KW-0645">Protease</keyword>
<feature type="active site" description="Charge relay system" evidence="8">
    <location>
        <position position="1042"/>
    </location>
</feature>
<feature type="site" description="Transition state stabilizer; via amide nitrogen" evidence="9">
    <location>
        <position position="985"/>
    </location>
</feature>
<dbReference type="SUPFAM" id="SSF69304">
    <property type="entry name" value="Tricorn protease N-terminal domain"/>
    <property type="match status" value="2"/>
</dbReference>
<evidence type="ECO:0000256" key="7">
    <source>
        <dbReference type="PIRNR" id="PIRNR036421"/>
    </source>
</evidence>
<dbReference type="Pfam" id="PF26549">
    <property type="entry name" value="Tricorn_N"/>
    <property type="match status" value="1"/>
</dbReference>
<dbReference type="InterPro" id="IPR028204">
    <property type="entry name" value="Tricorn_C1"/>
</dbReference>
<dbReference type="InterPro" id="IPR005151">
    <property type="entry name" value="Tail-specific_protease"/>
</dbReference>
<name>A0A7X8YEW7_9MICC</name>
<dbReference type="Proteomes" id="UP000523139">
    <property type="component" value="Unassembled WGS sequence"/>
</dbReference>
<dbReference type="CDD" id="cd07562">
    <property type="entry name" value="Peptidase_S41_TRI"/>
    <property type="match status" value="1"/>
</dbReference>
<dbReference type="GO" id="GO:0008236">
    <property type="term" value="F:serine-type peptidase activity"/>
    <property type="evidence" value="ECO:0007669"/>
    <property type="project" value="UniProtKB-UniRule"/>
</dbReference>
<dbReference type="InterPro" id="IPR015943">
    <property type="entry name" value="WD40/YVTN_repeat-like_dom_sf"/>
</dbReference>
<dbReference type="Pfam" id="PF03572">
    <property type="entry name" value="Peptidase_S41"/>
    <property type="match status" value="1"/>
</dbReference>
<evidence type="ECO:0000313" key="12">
    <source>
        <dbReference type="EMBL" id="NLS10796.1"/>
    </source>
</evidence>
<dbReference type="SUPFAM" id="SSF52096">
    <property type="entry name" value="ClpP/crotonase"/>
    <property type="match status" value="1"/>
</dbReference>
<evidence type="ECO:0000256" key="9">
    <source>
        <dbReference type="PIRSR" id="PIRSR036421-3"/>
    </source>
</evidence>
<dbReference type="Pfam" id="PF26550">
    <property type="entry name" value="Tricorn_2nd"/>
    <property type="match status" value="1"/>
</dbReference>
<keyword evidence="6 7" id="KW-0720">Serine protease</keyword>
<evidence type="ECO:0000256" key="2">
    <source>
        <dbReference type="ARBA" id="ARBA00008524"/>
    </source>
</evidence>
<comment type="subcellular location">
    <subcellularLocation>
        <location evidence="1 7">Cytoplasm</location>
    </subcellularLocation>
</comment>
<keyword evidence="5 7" id="KW-0378">Hydrolase</keyword>
<dbReference type="Pfam" id="PF14684">
    <property type="entry name" value="Tricorn_C1"/>
    <property type="match status" value="1"/>
</dbReference>
<comment type="caution">
    <text evidence="12">The sequence shown here is derived from an EMBL/GenBank/DDBJ whole genome shotgun (WGS) entry which is preliminary data.</text>
</comment>
<evidence type="ECO:0000256" key="6">
    <source>
        <dbReference type="ARBA" id="ARBA00022825"/>
    </source>
</evidence>
<evidence type="ECO:0000256" key="8">
    <source>
        <dbReference type="PIRSR" id="PIRSR036421-1"/>
    </source>
</evidence>
<dbReference type="Gene3D" id="2.120.10.60">
    <property type="entry name" value="Tricorn protease N-terminal domain"/>
    <property type="match status" value="1"/>
</dbReference>
<dbReference type="InterPro" id="IPR012393">
    <property type="entry name" value="Tricorn_protease"/>
</dbReference>
<evidence type="ECO:0000256" key="10">
    <source>
        <dbReference type="SAM" id="MobiDB-lite"/>
    </source>
</evidence>
<feature type="region of interest" description="Disordered" evidence="10">
    <location>
        <begin position="533"/>
        <end position="577"/>
    </location>
</feature>
<dbReference type="Gene3D" id="3.90.226.10">
    <property type="entry name" value="2-enoyl-CoA Hydratase, Chain A, domain 1"/>
    <property type="match status" value="1"/>
</dbReference>
<keyword evidence="13" id="KW-1185">Reference proteome</keyword>
<evidence type="ECO:0000313" key="13">
    <source>
        <dbReference type="Proteomes" id="UP000523139"/>
    </source>
</evidence>
<dbReference type="InterPro" id="IPR029045">
    <property type="entry name" value="ClpP/crotonase-like_dom_sf"/>
</dbReference>
<dbReference type="Pfam" id="PF14685">
    <property type="entry name" value="PDZ_Tricorn"/>
    <property type="match status" value="1"/>
</dbReference>
<evidence type="ECO:0000256" key="3">
    <source>
        <dbReference type="ARBA" id="ARBA00022490"/>
    </source>
</evidence>
<dbReference type="InterPro" id="IPR029414">
    <property type="entry name" value="Tricorn_PDZ"/>
</dbReference>
<dbReference type="RefSeq" id="WP_168888285.1">
    <property type="nucleotide sequence ID" value="NZ_JABAHY010000015.1"/>
</dbReference>
<protein>
    <recommendedName>
        <fullName evidence="7">Tricorn protease homolog</fullName>
        <ecNumber evidence="7">3.4.21.-</ecNumber>
    </recommendedName>
</protein>
<feature type="active site" description="Nucleophile" evidence="8">
    <location>
        <position position="984"/>
    </location>
</feature>
<organism evidence="12 13">
    <name type="scientific">Nesterenkonia sedimenti</name>
    <dbReference type="NCBI Taxonomy" id="1463632"/>
    <lineage>
        <taxon>Bacteria</taxon>
        <taxon>Bacillati</taxon>
        <taxon>Actinomycetota</taxon>
        <taxon>Actinomycetes</taxon>
        <taxon>Micrococcales</taxon>
        <taxon>Micrococcaceae</taxon>
        <taxon>Nesterenkonia</taxon>
    </lineage>
</organism>
<dbReference type="Gene3D" id="2.130.10.10">
    <property type="entry name" value="YVTN repeat-like/Quinoprotein amine dehydrogenase"/>
    <property type="match status" value="1"/>
</dbReference>
<dbReference type="AlphaFoldDB" id="A0A7X8YEW7"/>
<dbReference type="InterPro" id="IPR036034">
    <property type="entry name" value="PDZ_sf"/>
</dbReference>
<reference evidence="12 13" key="1">
    <citation type="submission" date="2020-04" db="EMBL/GenBank/DDBJ databases">
        <title>Nesterenkonia sp. nov., isolated from marine sediment.</title>
        <authorList>
            <person name="Zhang G."/>
        </authorList>
    </citation>
    <scope>NUCLEOTIDE SEQUENCE [LARGE SCALE GENOMIC DNA]</scope>
    <source>
        <strain evidence="12 13">MY13</strain>
    </source>
</reference>
<dbReference type="Gene3D" id="2.30.42.10">
    <property type="match status" value="1"/>
</dbReference>
<evidence type="ECO:0000256" key="4">
    <source>
        <dbReference type="ARBA" id="ARBA00022670"/>
    </source>
</evidence>
<sequence length="1095" mass="119499">MAYLRYPHIQGQTIAFTAADDVWLAPAEGGRAWRLTSDRAPVKHPRISPDQQTVAFISTRDGHPEVYAATIGTGAITRLTYWGGQYTALLGWAPDGRLLAATNAGEFTRRNHVVRALALDGQWERLDYGSASGLAISERGTVALTTPYSRPPAHWKRYRGGTAPKLWLHPGGKRSGKSQWSQPLAEETAGMVDPLWIGDSLVFTSDRAATFPKNTTEQANLWVLENATKGKKKNLTPTQLTFQDEQTGYVRDATSDGERIIWHSRGELYLLDSLKASPRRLELTLPGSAAAEQHPSPTDALRALVPDHGADASLVSWRGATYWLAHREGPARALEARSGVRTRDPLPLGKTGKAVLVTDAAGEDSLEIHTLDGSADPQRILTGELGRVLSLAADPVGERLAAITHEGRILLISLNEKKTGLQPEVTEVSRSSHGESAHPSFSPDGRYLLFSRPTSGESQLHQLVLIDTRAKQPTAVPVTSGQFNDRSPAFTFDGKYVVFLSDRTFDPQYDAHEFALSFAGATRPWLLPISAADPAPFGPSPQGWQISSPPAGPGSKTDAKDTDQTPPASPDLDADAEQRLVPFPVPSAEYAELRTAANGVLWIAKSTETGELGTRRAGVPGEQSPDQLIRWDFTTRKAEPIVEKLNSYAVSGDGQRLVILEGENVTVVPADRKVENDDDARITVDLSRLRRSLDWQAEALQMFDETCRLMTQQFWREDMDGVDWAGVIERWRPVVEKTRTQDDLVDLLWETVGELNTSHAYVIPDDKKAPGARRRLGFLGAEFTPDEQGVRIERILPGESTEPQARSPLHAPGVNAAAGDVITAVDGIPADPKTGPGAQLVGAAEKPVELTLLRGEGKEQSSRRVVVVPLSSEAELRYQDWVRSRREYVAEKSGGRLGYLHVPDMVSTGWAQLHRDLRLASRAEGIIADVRFNSGGHTSQLVISRLAQRVVAWARARHEETYDSYPSQASRGPVVLVANEHSGSDGDIVNGIAQALEIGPVVGVRTWGGVVGIDGRFDLVDGTVVTQPKYSYWMEGKGWGVENHGIDPDIEVIHDPGQLFAADDPQLDRAIEEAFSHLAETPAATPPQLPEPKMR</sequence>
<dbReference type="PANTHER" id="PTHR43253">
    <property type="entry name" value="TRICORN PROTEASE HOMOLOG 2-RELATED"/>
    <property type="match status" value="1"/>
</dbReference>
<keyword evidence="3 7" id="KW-0963">Cytoplasm</keyword>
<evidence type="ECO:0000256" key="1">
    <source>
        <dbReference type="ARBA" id="ARBA00004496"/>
    </source>
</evidence>
<dbReference type="GO" id="GO:0006508">
    <property type="term" value="P:proteolysis"/>
    <property type="evidence" value="ECO:0007669"/>
    <property type="project" value="UniProtKB-UniRule"/>
</dbReference>
<dbReference type="GO" id="GO:0005737">
    <property type="term" value="C:cytoplasm"/>
    <property type="evidence" value="ECO:0007669"/>
    <property type="project" value="UniProtKB-SubCell"/>
</dbReference>
<comment type="function">
    <text evidence="7">Degrades oligopeptides.</text>
</comment>
<dbReference type="PANTHER" id="PTHR43253:SF1">
    <property type="entry name" value="TRICORN PROTEASE HOMOLOG 2-RELATED"/>
    <property type="match status" value="1"/>
</dbReference>
<dbReference type="EMBL" id="JABAHY010000015">
    <property type="protein sequence ID" value="NLS10796.1"/>
    <property type="molecule type" value="Genomic_DNA"/>
</dbReference>
<dbReference type="PIRSF" id="PIRSF036421">
    <property type="entry name" value="Tricorn_protease"/>
    <property type="match status" value="1"/>
</dbReference>
<dbReference type="SUPFAM" id="SSF50156">
    <property type="entry name" value="PDZ domain-like"/>
    <property type="match status" value="1"/>
</dbReference>
<evidence type="ECO:0000256" key="5">
    <source>
        <dbReference type="ARBA" id="ARBA00022801"/>
    </source>
</evidence>
<dbReference type="Gene3D" id="3.30.750.44">
    <property type="match status" value="1"/>
</dbReference>
<accession>A0A7X8YEW7</accession>
<comment type="similarity">
    <text evidence="2 7">Belongs to the peptidase S41B family.</text>
</comment>
<dbReference type="SMART" id="SM00245">
    <property type="entry name" value="TSPc"/>
    <property type="match status" value="1"/>
</dbReference>
<feature type="active site" description="Charge relay system" evidence="8">
    <location>
        <position position="759"/>
    </location>
</feature>
<feature type="domain" description="Tail specific protease" evidence="11">
    <location>
        <begin position="845"/>
        <end position="1053"/>
    </location>
</feature>
<evidence type="ECO:0000259" key="11">
    <source>
        <dbReference type="SMART" id="SM00245"/>
    </source>
</evidence>
<dbReference type="EC" id="3.4.21.-" evidence="7"/>
<proteinExistence type="inferred from homology"/>
<gene>
    <name evidence="12" type="ORF">HGQ17_12495</name>
</gene>